<protein>
    <submittedName>
        <fullName evidence="1">Uncharacterized protein</fullName>
    </submittedName>
</protein>
<dbReference type="EMBL" id="KV407456">
    <property type="protein sequence ID" value="KZF24150.1"/>
    <property type="molecule type" value="Genomic_DNA"/>
</dbReference>
<feature type="non-terminal residue" evidence="1">
    <location>
        <position position="94"/>
    </location>
</feature>
<sequence>MKRASSSSLNAVFGFVEALGYFRPGLTAGLRGPRLLVDEGPRGGNSHIPKLFLPLGGRVSAQAGTKECWRRPMSAYQHVPNHTDASWRRRKSKF</sequence>
<gene>
    <name evidence="1" type="ORF">L228DRAFT_245036</name>
</gene>
<dbReference type="RefSeq" id="XP_018189705.1">
    <property type="nucleotide sequence ID" value="XM_018332066.1"/>
</dbReference>
<dbReference type="AlphaFoldDB" id="A0A165HZS3"/>
<keyword evidence="2" id="KW-1185">Reference proteome</keyword>
<dbReference type="InParanoid" id="A0A165HZS3"/>
<evidence type="ECO:0000313" key="2">
    <source>
        <dbReference type="Proteomes" id="UP000076632"/>
    </source>
</evidence>
<organism evidence="1 2">
    <name type="scientific">Xylona heveae (strain CBS 132557 / TC161)</name>
    <dbReference type="NCBI Taxonomy" id="1328760"/>
    <lineage>
        <taxon>Eukaryota</taxon>
        <taxon>Fungi</taxon>
        <taxon>Dikarya</taxon>
        <taxon>Ascomycota</taxon>
        <taxon>Pezizomycotina</taxon>
        <taxon>Xylonomycetes</taxon>
        <taxon>Xylonales</taxon>
        <taxon>Xylonaceae</taxon>
        <taxon>Xylona</taxon>
    </lineage>
</organism>
<evidence type="ECO:0000313" key="1">
    <source>
        <dbReference type="EMBL" id="KZF24150.1"/>
    </source>
</evidence>
<proteinExistence type="predicted"/>
<accession>A0A165HZS3</accession>
<name>A0A165HZS3_XYLHT</name>
<dbReference type="Proteomes" id="UP000076632">
    <property type="component" value="Unassembled WGS sequence"/>
</dbReference>
<reference evidence="1 2" key="1">
    <citation type="journal article" date="2016" name="Fungal Biol.">
        <title>The genome of Xylona heveae provides a window into fungal endophytism.</title>
        <authorList>
            <person name="Gazis R."/>
            <person name="Kuo A."/>
            <person name="Riley R."/>
            <person name="LaButti K."/>
            <person name="Lipzen A."/>
            <person name="Lin J."/>
            <person name="Amirebrahimi M."/>
            <person name="Hesse C.N."/>
            <person name="Spatafora J.W."/>
            <person name="Henrissat B."/>
            <person name="Hainaut M."/>
            <person name="Grigoriev I.V."/>
            <person name="Hibbett D.S."/>
        </authorList>
    </citation>
    <scope>NUCLEOTIDE SEQUENCE [LARGE SCALE GENOMIC DNA]</scope>
    <source>
        <strain evidence="1 2">TC161</strain>
    </source>
</reference>
<dbReference type="GeneID" id="28897203"/>